<name>A0A512B6Y8_9BACT</name>
<feature type="compositionally biased region" description="Polar residues" evidence="1">
    <location>
        <begin position="1"/>
        <end position="10"/>
    </location>
</feature>
<evidence type="ECO:0000313" key="3">
    <source>
        <dbReference type="Proteomes" id="UP000321513"/>
    </source>
</evidence>
<evidence type="ECO:0000256" key="1">
    <source>
        <dbReference type="SAM" id="MobiDB-lite"/>
    </source>
</evidence>
<evidence type="ECO:0008006" key="4">
    <source>
        <dbReference type="Google" id="ProtNLM"/>
    </source>
</evidence>
<organism evidence="2 3">
    <name type="scientific">Segetibacter aerophilus</name>
    <dbReference type="NCBI Taxonomy" id="670293"/>
    <lineage>
        <taxon>Bacteria</taxon>
        <taxon>Pseudomonadati</taxon>
        <taxon>Bacteroidota</taxon>
        <taxon>Chitinophagia</taxon>
        <taxon>Chitinophagales</taxon>
        <taxon>Chitinophagaceae</taxon>
        <taxon>Segetibacter</taxon>
    </lineage>
</organism>
<sequence length="338" mass="37380">MTSCGNSQATNEKKGDSAGTVVSNSPASASNPGSNATPFSSMTPIDTAAYDRILHELANGDSSGKWPVKAPYPTPGAILPYHRIVAFYGNLYSKRMGALGEYPKDEMIAKLKGEVKNWQAADTSLPVIPALHYVAVTAQGAPGKDGKFRARMPYHQIDTIINWANEINGLAFVDIQVGLSTLPAEVPLFEKYLSMPNVHLGVDPEFAMLGKGGRKPGSVIGTYNADDINYVIDYLAGIVKKNNIPPKILVVHRFTNPMIRDYQRIKRVPQVQIVMDMDGWGDKILKKSSYLLYEKRDPVQFTGFKIFYKNDIRSGADQLYSPQEVLSFQPKPIYIQYQ</sequence>
<reference evidence="2 3" key="1">
    <citation type="submission" date="2019-07" db="EMBL/GenBank/DDBJ databases">
        <title>Whole genome shotgun sequence of Segetibacter aerophilus NBRC 106135.</title>
        <authorList>
            <person name="Hosoyama A."/>
            <person name="Uohara A."/>
            <person name="Ohji S."/>
            <person name="Ichikawa N."/>
        </authorList>
    </citation>
    <scope>NUCLEOTIDE SEQUENCE [LARGE SCALE GENOMIC DNA]</scope>
    <source>
        <strain evidence="2 3">NBRC 106135</strain>
    </source>
</reference>
<dbReference type="EMBL" id="BJYT01000001">
    <property type="protein sequence ID" value="GEO07730.1"/>
    <property type="molecule type" value="Genomic_DNA"/>
</dbReference>
<comment type="caution">
    <text evidence="2">The sequence shown here is derived from an EMBL/GenBank/DDBJ whole genome shotgun (WGS) entry which is preliminary data.</text>
</comment>
<evidence type="ECO:0000313" key="2">
    <source>
        <dbReference type="EMBL" id="GEO07730.1"/>
    </source>
</evidence>
<keyword evidence="3" id="KW-1185">Reference proteome</keyword>
<gene>
    <name evidence="2" type="ORF">SAE01_02260</name>
</gene>
<dbReference type="Proteomes" id="UP000321513">
    <property type="component" value="Unassembled WGS sequence"/>
</dbReference>
<feature type="region of interest" description="Disordered" evidence="1">
    <location>
        <begin position="1"/>
        <end position="40"/>
    </location>
</feature>
<accession>A0A512B6Y8</accession>
<dbReference type="AlphaFoldDB" id="A0A512B6Y8"/>
<protein>
    <recommendedName>
        <fullName evidence="4">Lipoprotein</fullName>
    </recommendedName>
</protein>
<feature type="compositionally biased region" description="Low complexity" evidence="1">
    <location>
        <begin position="23"/>
        <end position="38"/>
    </location>
</feature>
<proteinExistence type="predicted"/>